<keyword evidence="2" id="KW-1185">Reference proteome</keyword>
<organism evidence="1 2">
    <name type="scientific">Sphingomicrobium sediminis</name>
    <dbReference type="NCBI Taxonomy" id="2950949"/>
    <lineage>
        <taxon>Bacteria</taxon>
        <taxon>Pseudomonadati</taxon>
        <taxon>Pseudomonadota</taxon>
        <taxon>Alphaproteobacteria</taxon>
        <taxon>Sphingomonadales</taxon>
        <taxon>Sphingomonadaceae</taxon>
        <taxon>Sphingomicrobium</taxon>
    </lineage>
</organism>
<reference evidence="1" key="1">
    <citation type="submission" date="2022-06" db="EMBL/GenBank/DDBJ databases">
        <title>Sphingomicrobium sedimins sp. nov., a marine bacterium isolated from tidal flat.</title>
        <authorList>
            <person name="Kim C.-H."/>
            <person name="Yoo Y."/>
            <person name="Kim J.-J."/>
        </authorList>
    </citation>
    <scope>NUCLEOTIDE SEQUENCE</scope>
    <source>
        <strain evidence="1">GRR-S6-50</strain>
    </source>
</reference>
<evidence type="ECO:0000313" key="1">
    <source>
        <dbReference type="EMBL" id="MCM8556548.1"/>
    </source>
</evidence>
<protein>
    <submittedName>
        <fullName evidence="1">Uncharacterized protein</fullName>
    </submittedName>
</protein>
<dbReference type="Proteomes" id="UP001155128">
    <property type="component" value="Unassembled WGS sequence"/>
</dbReference>
<gene>
    <name evidence="1" type="ORF">NDO55_01775</name>
</gene>
<dbReference type="RefSeq" id="WP_252111850.1">
    <property type="nucleotide sequence ID" value="NZ_JAMSHT010000001.1"/>
</dbReference>
<evidence type="ECO:0000313" key="2">
    <source>
        <dbReference type="Proteomes" id="UP001155128"/>
    </source>
</evidence>
<accession>A0A9X2EEN8</accession>
<comment type="caution">
    <text evidence="1">The sequence shown here is derived from an EMBL/GenBank/DDBJ whole genome shotgun (WGS) entry which is preliminary data.</text>
</comment>
<name>A0A9X2EEN8_9SPHN</name>
<sequence>MILTAFSALLAMVVADPAEDRAKMAEAMGMPAEVGEQLFAREIPAEQAKAYVEASAPDPFVGAVRMTVRSSHRNDNRLILNSERDFRDPLNVGIYIDEDGMKMLDRHFGGVTETILADRTIVVAGVLAEVPTGRNGQFTQLRMVIVSPYQIEIQ</sequence>
<dbReference type="EMBL" id="JAMSHT010000001">
    <property type="protein sequence ID" value="MCM8556548.1"/>
    <property type="molecule type" value="Genomic_DNA"/>
</dbReference>
<dbReference type="AlphaFoldDB" id="A0A9X2EEN8"/>
<proteinExistence type="predicted"/>